<dbReference type="EMBL" id="MQVR01000050">
    <property type="protein sequence ID" value="OKL53615.1"/>
    <property type="molecule type" value="Genomic_DNA"/>
</dbReference>
<evidence type="ECO:0000256" key="6">
    <source>
        <dbReference type="RuleBase" id="RU363069"/>
    </source>
</evidence>
<evidence type="ECO:0000259" key="7">
    <source>
        <dbReference type="Pfam" id="PF00149"/>
    </source>
</evidence>
<dbReference type="InterPro" id="IPR029052">
    <property type="entry name" value="Metallo-depent_PP-like"/>
</dbReference>
<name>A0A1Q5Q1N4_9ACTO</name>
<keyword evidence="6" id="KW-0255">Endonuclease</keyword>
<evidence type="ECO:0000256" key="3">
    <source>
        <dbReference type="ARBA" id="ARBA00022722"/>
    </source>
</evidence>
<gene>
    <name evidence="6" type="primary">sbcD</name>
    <name evidence="8" type="ORF">BSZ39_08655</name>
</gene>
<dbReference type="CDD" id="cd00840">
    <property type="entry name" value="MPP_Mre11_N"/>
    <property type="match status" value="1"/>
</dbReference>
<evidence type="ECO:0000256" key="5">
    <source>
        <dbReference type="ARBA" id="ARBA00022839"/>
    </source>
</evidence>
<dbReference type="NCBIfam" id="TIGR00619">
    <property type="entry name" value="sbcd"/>
    <property type="match status" value="1"/>
</dbReference>
<evidence type="ECO:0000256" key="2">
    <source>
        <dbReference type="ARBA" id="ARBA00013365"/>
    </source>
</evidence>
<dbReference type="GO" id="GO:0006260">
    <property type="term" value="P:DNA replication"/>
    <property type="evidence" value="ECO:0007669"/>
    <property type="project" value="UniProtKB-KW"/>
</dbReference>
<keyword evidence="5 6" id="KW-0269">Exonuclease</keyword>
<reference evidence="9" key="1">
    <citation type="submission" date="2016-12" db="EMBL/GenBank/DDBJ databases">
        <authorList>
            <person name="Meng X."/>
        </authorList>
    </citation>
    <scope>NUCLEOTIDE SEQUENCE [LARGE SCALE GENOMIC DNA]</scope>
    <source>
        <strain evidence="9">DSM 19116</strain>
    </source>
</reference>
<dbReference type="PANTHER" id="PTHR30337">
    <property type="entry name" value="COMPONENT OF ATP-DEPENDENT DSDNA EXONUCLEASE"/>
    <property type="match status" value="1"/>
</dbReference>
<keyword evidence="4 6" id="KW-0378">Hydrolase</keyword>
<dbReference type="InterPro" id="IPR004843">
    <property type="entry name" value="Calcineurin-like_PHP"/>
</dbReference>
<dbReference type="GO" id="GO:0006310">
    <property type="term" value="P:DNA recombination"/>
    <property type="evidence" value="ECO:0007669"/>
    <property type="project" value="UniProtKB-KW"/>
</dbReference>
<dbReference type="GO" id="GO:0004519">
    <property type="term" value="F:endonuclease activity"/>
    <property type="evidence" value="ECO:0007669"/>
    <property type="project" value="UniProtKB-KW"/>
</dbReference>
<keyword evidence="6" id="KW-0235">DNA replication</keyword>
<dbReference type="Proteomes" id="UP000185628">
    <property type="component" value="Unassembled WGS sequence"/>
</dbReference>
<dbReference type="AlphaFoldDB" id="A0A1Q5Q1N4"/>
<dbReference type="InterPro" id="IPR050535">
    <property type="entry name" value="DNA_Repair-Maintenance_Comp"/>
</dbReference>
<evidence type="ECO:0000313" key="9">
    <source>
        <dbReference type="Proteomes" id="UP000185628"/>
    </source>
</evidence>
<dbReference type="InterPro" id="IPR004593">
    <property type="entry name" value="SbcD"/>
</dbReference>
<evidence type="ECO:0000256" key="4">
    <source>
        <dbReference type="ARBA" id="ARBA00022801"/>
    </source>
</evidence>
<feature type="domain" description="Calcineurin-like phosphoesterase" evidence="7">
    <location>
        <begin position="1"/>
        <end position="226"/>
    </location>
</feature>
<protein>
    <recommendedName>
        <fullName evidence="2 6">Nuclease SbcCD subunit D</fullName>
    </recommendedName>
</protein>
<dbReference type="GO" id="GO:0008408">
    <property type="term" value="F:3'-5' exonuclease activity"/>
    <property type="evidence" value="ECO:0007669"/>
    <property type="project" value="InterPro"/>
</dbReference>
<organism evidence="8 9">
    <name type="scientific">Bowdeniella nasicola</name>
    <dbReference type="NCBI Taxonomy" id="208480"/>
    <lineage>
        <taxon>Bacteria</taxon>
        <taxon>Bacillati</taxon>
        <taxon>Actinomycetota</taxon>
        <taxon>Actinomycetes</taxon>
        <taxon>Actinomycetales</taxon>
        <taxon>Actinomycetaceae</taxon>
        <taxon>Bowdeniella</taxon>
    </lineage>
</organism>
<keyword evidence="3 6" id="KW-0540">Nuclease</keyword>
<dbReference type="SUPFAM" id="SSF56300">
    <property type="entry name" value="Metallo-dependent phosphatases"/>
    <property type="match status" value="1"/>
</dbReference>
<dbReference type="PANTHER" id="PTHR30337:SF0">
    <property type="entry name" value="NUCLEASE SBCCD SUBUNIT D"/>
    <property type="match status" value="1"/>
</dbReference>
<dbReference type="OrthoDB" id="9773856at2"/>
<keyword evidence="9" id="KW-1185">Reference proteome</keyword>
<dbReference type="Gene3D" id="3.60.21.10">
    <property type="match status" value="1"/>
</dbReference>
<dbReference type="Pfam" id="PF00149">
    <property type="entry name" value="Metallophos"/>
    <property type="match status" value="1"/>
</dbReference>
<evidence type="ECO:0000313" key="8">
    <source>
        <dbReference type="EMBL" id="OKL53615.1"/>
    </source>
</evidence>
<keyword evidence="6" id="KW-0233">DNA recombination</keyword>
<accession>A0A1Q5Q1N4</accession>
<comment type="subunit">
    <text evidence="6">Heterodimer of SbcC and SbcD.</text>
</comment>
<dbReference type="RefSeq" id="WP_073716945.1">
    <property type="nucleotide sequence ID" value="NZ_MQVR01000050.1"/>
</dbReference>
<proteinExistence type="inferred from homology"/>
<comment type="caution">
    <text evidence="8">The sequence shown here is derived from an EMBL/GenBank/DDBJ whole genome shotgun (WGS) entry which is preliminary data.</text>
</comment>
<dbReference type="InterPro" id="IPR041796">
    <property type="entry name" value="Mre11_N"/>
</dbReference>
<comment type="function">
    <text evidence="6">SbcCD cleaves DNA hairpin structures. These structures can inhibit DNA replication and are intermediates in certain DNA recombination reactions. The complex acts as a 3'-&gt;5' double strand exonuclease that can open hairpins. It also has a 5' single-strand endonuclease activity.</text>
</comment>
<evidence type="ECO:0000256" key="1">
    <source>
        <dbReference type="ARBA" id="ARBA00010555"/>
    </source>
</evidence>
<comment type="similarity">
    <text evidence="1 6">Belongs to the SbcD family.</text>
</comment>
<sequence length="391" mass="41498">MKLLHTADWHLGRTLHQVDLTEDHAAYLDHLVDLAADEQVDAVLVSGDIYDRAYPPVASVAQLNDALARLTDLTHVVLTAGNHDSAQRLGFLEGLTSDRLHLRTRPRSAAIPVSIPTSGGTLHIFALPFLDVDAARREFARPGGELPARSHEAVMAAALTELAPAIARARATGEGAVVIAAHAFVSGGEPSESERDIQVGGVDRIPAGVFDAADADYVALGHLHRPQNISAATPMRYSGSPIAFSFGEARDTKSSTIVEFSAAGARADATVRTVAAPVLHPLADLRGTLAELLAMSDVPAHARVKTVLTDAVRPPGAYQALKDKFPLLLAVGHEPQGTARESVTVSARELADPLAVVDTFLAYVTQAEVTDAQRAIVRDSYEALLAEERES</sequence>